<keyword evidence="3" id="KW-1185">Reference proteome</keyword>
<keyword evidence="1" id="KW-0812">Transmembrane</keyword>
<dbReference type="Proteomes" id="UP000050471">
    <property type="component" value="Unassembled WGS sequence"/>
</dbReference>
<name>A0A0P7J8B0_9RHOB</name>
<organism evidence="2 3">
    <name type="scientific">Aliiroseovarius crassostreae</name>
    <dbReference type="NCBI Taxonomy" id="154981"/>
    <lineage>
        <taxon>Bacteria</taxon>
        <taxon>Pseudomonadati</taxon>
        <taxon>Pseudomonadota</taxon>
        <taxon>Alphaproteobacteria</taxon>
        <taxon>Rhodobacterales</taxon>
        <taxon>Paracoccaceae</taxon>
        <taxon>Aliiroseovarius</taxon>
    </lineage>
</organism>
<evidence type="ECO:0000313" key="3">
    <source>
        <dbReference type="Proteomes" id="UP000050471"/>
    </source>
</evidence>
<sequence length="222" mass="24937">MRQVVISFLLLLMAGVVFFGLVHFGGTYLREHPNTLPSALAFLQPGNPWSENILKLLGTLLLAPTLPYFLVSVARLGGDEGRHDPFEGVTTLRLKSGFLFLFVPASGALSALFIFVALEGDQLGLSLFMAAFGLFFGLMCLWMIVAFVSYDREGLINTHWSFRRKRYAWNDLVDVGYNRDAMQYELHFGEAGKAKISSFYTGMEALIERANEELSENWNAYE</sequence>
<keyword evidence="1" id="KW-1133">Transmembrane helix</keyword>
<protein>
    <submittedName>
        <fullName evidence="2">Uncharacterized protein</fullName>
    </submittedName>
</protein>
<feature type="transmembrane region" description="Helical" evidence="1">
    <location>
        <begin position="98"/>
        <end position="118"/>
    </location>
</feature>
<dbReference type="AlphaFoldDB" id="A0A0P7J8B0"/>
<accession>A0A0P7J8B0</accession>
<keyword evidence="1" id="KW-0472">Membrane</keyword>
<evidence type="ECO:0000313" key="2">
    <source>
        <dbReference type="EMBL" id="KPN64856.1"/>
    </source>
</evidence>
<gene>
    <name evidence="2" type="ORF">AKJ29_06400</name>
</gene>
<dbReference type="STRING" id="154981.AKJ29_06400"/>
<evidence type="ECO:0000256" key="1">
    <source>
        <dbReference type="SAM" id="Phobius"/>
    </source>
</evidence>
<comment type="caution">
    <text evidence="2">The sequence shown here is derived from an EMBL/GenBank/DDBJ whole genome shotgun (WGS) entry which is preliminary data.</text>
</comment>
<reference evidence="2 3" key="1">
    <citation type="submission" date="2015-09" db="EMBL/GenBank/DDBJ databases">
        <title>Draft genome sequence of Aliiroseovarius crassostreae CV919-312TSm, the causative agent of Roseovarius Oyster Disease (formerly Juvenile Oyster Disease).</title>
        <authorList>
            <person name="Kessner L."/>
            <person name="Spinard E."/>
            <person name="Nelson D."/>
        </authorList>
    </citation>
    <scope>NUCLEOTIDE SEQUENCE [LARGE SCALE GENOMIC DNA]</scope>
    <source>
        <strain evidence="2 3">CV919-312</strain>
    </source>
</reference>
<feature type="transmembrane region" description="Helical" evidence="1">
    <location>
        <begin position="124"/>
        <end position="148"/>
    </location>
</feature>
<proteinExistence type="predicted"/>
<feature type="transmembrane region" description="Helical" evidence="1">
    <location>
        <begin position="53"/>
        <end position="77"/>
    </location>
</feature>
<dbReference type="RefSeq" id="WP_055187335.1">
    <property type="nucleotide sequence ID" value="NZ_FPBS01000021.1"/>
</dbReference>
<dbReference type="EMBL" id="LKBA01000001">
    <property type="protein sequence ID" value="KPN64856.1"/>
    <property type="molecule type" value="Genomic_DNA"/>
</dbReference>